<dbReference type="EMBL" id="FOXM01000023">
    <property type="protein sequence ID" value="SFQ46264.1"/>
    <property type="molecule type" value="Genomic_DNA"/>
</dbReference>
<sequence length="59" mass="6185">MTAQAAALQIAEQGHTSEHTLRGALILLSDIVDEKAAGLSAPELEFVGHCRELAEGVSQ</sequence>
<accession>A0A1I5YPR7</accession>
<dbReference type="Proteomes" id="UP000243084">
    <property type="component" value="Unassembled WGS sequence"/>
</dbReference>
<reference evidence="2" key="1">
    <citation type="submission" date="2016-10" db="EMBL/GenBank/DDBJ databases">
        <authorList>
            <person name="Varghese N."/>
            <person name="Submissions S."/>
        </authorList>
    </citation>
    <scope>NUCLEOTIDE SEQUENCE [LARGE SCALE GENOMIC DNA]</scope>
    <source>
        <strain evidence="2">JCM 18195</strain>
    </source>
</reference>
<dbReference type="AlphaFoldDB" id="A0A1I5YPR7"/>
<dbReference type="RefSeq" id="WP_092435002.1">
    <property type="nucleotide sequence ID" value="NZ_FOXM01000023.1"/>
</dbReference>
<keyword evidence="2" id="KW-1185">Reference proteome</keyword>
<protein>
    <submittedName>
        <fullName evidence="1">Uncharacterized protein</fullName>
    </submittedName>
</protein>
<evidence type="ECO:0000313" key="2">
    <source>
        <dbReference type="Proteomes" id="UP000243084"/>
    </source>
</evidence>
<gene>
    <name evidence="1" type="ORF">SAMN05216229_12331</name>
</gene>
<proteinExistence type="predicted"/>
<evidence type="ECO:0000313" key="1">
    <source>
        <dbReference type="EMBL" id="SFQ46264.1"/>
    </source>
</evidence>
<organism evidence="1 2">
    <name type="scientific">Geopseudomonas sagittaria</name>
    <dbReference type="NCBI Taxonomy" id="1135990"/>
    <lineage>
        <taxon>Bacteria</taxon>
        <taxon>Pseudomonadati</taxon>
        <taxon>Pseudomonadota</taxon>
        <taxon>Gammaproteobacteria</taxon>
        <taxon>Pseudomonadales</taxon>
        <taxon>Pseudomonadaceae</taxon>
        <taxon>Geopseudomonas</taxon>
    </lineage>
</organism>
<name>A0A1I5YPR7_9GAMM</name>